<feature type="transmembrane region" description="Helical" evidence="5">
    <location>
        <begin position="179"/>
        <end position="201"/>
    </location>
</feature>
<dbReference type="RefSeq" id="WP_093925097.1">
    <property type="nucleotide sequence ID" value="NZ_FOMW01000015.1"/>
</dbReference>
<protein>
    <submittedName>
        <fullName evidence="6">Membrane protein involved in the export of O-antigen and teichoic acid</fullName>
    </submittedName>
</protein>
<dbReference type="OrthoDB" id="5240734at2"/>
<feature type="transmembrane region" description="Helical" evidence="5">
    <location>
        <begin position="21"/>
        <end position="44"/>
    </location>
</feature>
<dbReference type="CDD" id="cd13128">
    <property type="entry name" value="MATE_Wzx_like"/>
    <property type="match status" value="1"/>
</dbReference>
<keyword evidence="7" id="KW-1185">Reference proteome</keyword>
<name>A0A1I2FF87_9RHOB</name>
<feature type="transmembrane region" description="Helical" evidence="5">
    <location>
        <begin position="151"/>
        <end position="173"/>
    </location>
</feature>
<evidence type="ECO:0000256" key="1">
    <source>
        <dbReference type="ARBA" id="ARBA00004141"/>
    </source>
</evidence>
<dbReference type="AlphaFoldDB" id="A0A1I2FF87"/>
<proteinExistence type="predicted"/>
<sequence>MIRLPKLSEVRARLVRSAGWLMARQVINILNSLVLGIVLARHLGPENFGVLSYAISLLVMLMPLTTLGMRNMALREYAARPDDDARILGTVSAMRLGGTLAAIGVIYVITTRFPVDYDNIVLLCMLLGVSLLFQVIDTIKEQFIALQNPRIFVIVEVCVLFAFTVLKLLLVLLDLPVDYFILAAGAEIVAQGIGTAVAYYLRSGTPPRLTVDRGLMRTYAANALPLLLGSISTVIYLKIDILFLANMVGKEATGQYAVATRLSEVWYIVPTALVMAAFPRMMELRSEAPRHYRKRMQEAMDAFAAFGTFIALSSIFWAAPVIWLLFGPEYLAATALLQITVWVGVVFATRQLINQHLLAEQLYWGAALISLTGAVTNVALNLLLIPSYGAEGAAWATLISYTLAPLLISPLVPSLRPVAKMQILSILWARRGFTLLRRQKGPE</sequence>
<feature type="transmembrane region" description="Helical" evidence="5">
    <location>
        <begin position="392"/>
        <end position="412"/>
    </location>
</feature>
<keyword evidence="4 5" id="KW-0472">Membrane</keyword>
<gene>
    <name evidence="6" type="ORF">SAMN04488523_11566</name>
</gene>
<evidence type="ECO:0000313" key="6">
    <source>
        <dbReference type="EMBL" id="SFF03176.1"/>
    </source>
</evidence>
<evidence type="ECO:0000256" key="2">
    <source>
        <dbReference type="ARBA" id="ARBA00022692"/>
    </source>
</evidence>
<dbReference type="PANTHER" id="PTHR43424">
    <property type="entry name" value="LOCUS PUTATIVE PROTEIN 1-RELATED"/>
    <property type="match status" value="1"/>
</dbReference>
<evidence type="ECO:0000256" key="4">
    <source>
        <dbReference type="ARBA" id="ARBA00023136"/>
    </source>
</evidence>
<dbReference type="InterPro" id="IPR002797">
    <property type="entry name" value="Polysacc_synth"/>
</dbReference>
<comment type="subcellular location">
    <subcellularLocation>
        <location evidence="1">Membrane</location>
        <topology evidence="1">Multi-pass membrane protein</topology>
    </subcellularLocation>
</comment>
<feature type="transmembrane region" description="Helical" evidence="5">
    <location>
        <begin position="330"/>
        <end position="350"/>
    </location>
</feature>
<feature type="transmembrane region" description="Helical" evidence="5">
    <location>
        <begin position="265"/>
        <end position="282"/>
    </location>
</feature>
<dbReference type="InterPro" id="IPR052556">
    <property type="entry name" value="PolySynth_Transporter"/>
</dbReference>
<dbReference type="GO" id="GO:0016020">
    <property type="term" value="C:membrane"/>
    <property type="evidence" value="ECO:0007669"/>
    <property type="project" value="UniProtKB-SubCell"/>
</dbReference>
<feature type="transmembrane region" description="Helical" evidence="5">
    <location>
        <begin position="120"/>
        <end position="139"/>
    </location>
</feature>
<organism evidence="6 7">
    <name type="scientific">Sulfitobacter brevis</name>
    <dbReference type="NCBI Taxonomy" id="74348"/>
    <lineage>
        <taxon>Bacteria</taxon>
        <taxon>Pseudomonadati</taxon>
        <taxon>Pseudomonadota</taxon>
        <taxon>Alphaproteobacteria</taxon>
        <taxon>Rhodobacterales</taxon>
        <taxon>Roseobacteraceae</taxon>
        <taxon>Sulfitobacter</taxon>
    </lineage>
</organism>
<reference evidence="6 7" key="1">
    <citation type="submission" date="2016-10" db="EMBL/GenBank/DDBJ databases">
        <authorList>
            <person name="de Groot N.N."/>
        </authorList>
    </citation>
    <scope>NUCLEOTIDE SEQUENCE [LARGE SCALE GENOMIC DNA]</scope>
    <source>
        <strain evidence="6 7">DSM 11443</strain>
    </source>
</reference>
<dbReference type="PANTHER" id="PTHR43424:SF1">
    <property type="entry name" value="LOCUS PUTATIVE PROTEIN 1-RELATED"/>
    <property type="match status" value="1"/>
</dbReference>
<evidence type="ECO:0000256" key="3">
    <source>
        <dbReference type="ARBA" id="ARBA00022989"/>
    </source>
</evidence>
<feature type="transmembrane region" description="Helical" evidence="5">
    <location>
        <begin position="303"/>
        <end position="324"/>
    </location>
</feature>
<feature type="transmembrane region" description="Helical" evidence="5">
    <location>
        <begin position="222"/>
        <end position="245"/>
    </location>
</feature>
<evidence type="ECO:0000313" key="7">
    <source>
        <dbReference type="Proteomes" id="UP000198977"/>
    </source>
</evidence>
<feature type="transmembrane region" description="Helical" evidence="5">
    <location>
        <begin position="362"/>
        <end position="386"/>
    </location>
</feature>
<accession>A0A1I2FF87</accession>
<keyword evidence="2 5" id="KW-0812">Transmembrane</keyword>
<dbReference type="Pfam" id="PF01943">
    <property type="entry name" value="Polysacc_synt"/>
    <property type="match status" value="1"/>
</dbReference>
<evidence type="ECO:0000256" key="5">
    <source>
        <dbReference type="SAM" id="Phobius"/>
    </source>
</evidence>
<dbReference type="Proteomes" id="UP000198977">
    <property type="component" value="Unassembled WGS sequence"/>
</dbReference>
<feature type="transmembrane region" description="Helical" evidence="5">
    <location>
        <begin position="87"/>
        <end position="108"/>
    </location>
</feature>
<keyword evidence="3 5" id="KW-1133">Transmembrane helix</keyword>
<dbReference type="EMBL" id="FOMW01000015">
    <property type="protein sequence ID" value="SFF03176.1"/>
    <property type="molecule type" value="Genomic_DNA"/>
</dbReference>
<dbReference type="STRING" id="74348.SAMN04488523_11566"/>
<feature type="transmembrane region" description="Helical" evidence="5">
    <location>
        <begin position="50"/>
        <end position="67"/>
    </location>
</feature>